<evidence type="ECO:0000256" key="3">
    <source>
        <dbReference type="ARBA" id="ARBA00023157"/>
    </source>
</evidence>
<feature type="chain" id="PRO_5043797050" description="trypsin" evidence="6">
    <location>
        <begin position="23"/>
        <end position="186"/>
    </location>
</feature>
<dbReference type="InterPro" id="IPR001254">
    <property type="entry name" value="Trypsin_dom"/>
</dbReference>
<evidence type="ECO:0000256" key="1">
    <source>
        <dbReference type="ARBA" id="ARBA00004239"/>
    </source>
</evidence>
<evidence type="ECO:0000313" key="9">
    <source>
        <dbReference type="Proteomes" id="UP001497482"/>
    </source>
</evidence>
<comment type="catalytic activity">
    <reaction evidence="4">
        <text>Preferential cleavage: Arg-|-Xaa, Lys-|-Xaa.</text>
        <dbReference type="EC" id="3.4.21.4"/>
    </reaction>
</comment>
<proteinExistence type="predicted"/>
<dbReference type="PRINTS" id="PR00722">
    <property type="entry name" value="CHYMOTRYPSIN"/>
</dbReference>
<dbReference type="AlphaFoldDB" id="A0AAV2KXP5"/>
<gene>
    <name evidence="8" type="ORF">KC01_LOCUS22843</name>
</gene>
<protein>
    <recommendedName>
        <fullName evidence="5">trypsin</fullName>
        <ecNumber evidence="5">3.4.21.4</ecNumber>
    </recommendedName>
</protein>
<dbReference type="PANTHER" id="PTHR24271">
    <property type="entry name" value="KALLIKREIN-RELATED"/>
    <property type="match status" value="1"/>
</dbReference>
<dbReference type="SUPFAM" id="SSF50494">
    <property type="entry name" value="Trypsin-like serine proteases"/>
    <property type="match status" value="1"/>
</dbReference>
<keyword evidence="6" id="KW-0732">Signal</keyword>
<organism evidence="8 9">
    <name type="scientific">Knipowitschia caucasica</name>
    <name type="common">Caucasian dwarf goby</name>
    <name type="synonym">Pomatoschistus caucasicus</name>
    <dbReference type="NCBI Taxonomy" id="637954"/>
    <lineage>
        <taxon>Eukaryota</taxon>
        <taxon>Metazoa</taxon>
        <taxon>Chordata</taxon>
        <taxon>Craniata</taxon>
        <taxon>Vertebrata</taxon>
        <taxon>Euteleostomi</taxon>
        <taxon>Actinopterygii</taxon>
        <taxon>Neopterygii</taxon>
        <taxon>Teleostei</taxon>
        <taxon>Neoteleostei</taxon>
        <taxon>Acanthomorphata</taxon>
        <taxon>Gobiaria</taxon>
        <taxon>Gobiiformes</taxon>
        <taxon>Gobioidei</taxon>
        <taxon>Gobiidae</taxon>
        <taxon>Gobiinae</taxon>
        <taxon>Knipowitschia</taxon>
    </lineage>
</organism>
<dbReference type="FunFam" id="2.40.10.10:FF:000005">
    <property type="entry name" value="Serine protease 37"/>
    <property type="match status" value="1"/>
</dbReference>
<accession>A0AAV2KXP5</accession>
<evidence type="ECO:0000256" key="6">
    <source>
        <dbReference type="SAM" id="SignalP"/>
    </source>
</evidence>
<evidence type="ECO:0000256" key="2">
    <source>
        <dbReference type="ARBA" id="ARBA00023145"/>
    </source>
</evidence>
<dbReference type="SMART" id="SM00020">
    <property type="entry name" value="Tryp_SPc"/>
    <property type="match status" value="1"/>
</dbReference>
<dbReference type="Gene3D" id="2.40.10.10">
    <property type="entry name" value="Trypsin-like serine proteases"/>
    <property type="match status" value="2"/>
</dbReference>
<feature type="signal peptide" evidence="6">
    <location>
        <begin position="1"/>
        <end position="22"/>
    </location>
</feature>
<dbReference type="Pfam" id="PF00089">
    <property type="entry name" value="Trypsin"/>
    <property type="match status" value="1"/>
</dbReference>
<dbReference type="GO" id="GO:0006508">
    <property type="term" value="P:proteolysis"/>
    <property type="evidence" value="ECO:0007669"/>
    <property type="project" value="InterPro"/>
</dbReference>
<dbReference type="CDD" id="cd00190">
    <property type="entry name" value="Tryp_SPc"/>
    <property type="match status" value="1"/>
</dbReference>
<keyword evidence="9" id="KW-1185">Reference proteome</keyword>
<dbReference type="PROSITE" id="PS00134">
    <property type="entry name" value="TRYPSIN_HIS"/>
    <property type="match status" value="1"/>
</dbReference>
<dbReference type="GO" id="GO:0005576">
    <property type="term" value="C:extracellular region"/>
    <property type="evidence" value="ECO:0007669"/>
    <property type="project" value="UniProtKB-SubCell"/>
</dbReference>
<dbReference type="InterPro" id="IPR009003">
    <property type="entry name" value="Peptidase_S1_PA"/>
</dbReference>
<dbReference type="PROSITE" id="PS50240">
    <property type="entry name" value="TRYPSIN_DOM"/>
    <property type="match status" value="1"/>
</dbReference>
<dbReference type="InterPro" id="IPR043504">
    <property type="entry name" value="Peptidase_S1_PA_chymotrypsin"/>
</dbReference>
<evidence type="ECO:0000256" key="4">
    <source>
        <dbReference type="ARBA" id="ARBA00036320"/>
    </source>
</evidence>
<dbReference type="EC" id="3.4.21.4" evidence="5"/>
<evidence type="ECO:0000313" key="8">
    <source>
        <dbReference type="EMBL" id="CAL1593826.1"/>
    </source>
</evidence>
<sequence length="186" mass="20842">MHLQQFTRVLLCVFSLLQTVTGGAIVNGHTVSDELMQYMVSLQNETNQHLCGGALVSDKFVLTAAHCKKDKLVRAVLGTHDLEKAATLGQTIDIDLEFDHPLFETPGKGDDLMLIKLKKKVVLGRRVKIIQLPTANLNVQPHTWCKVAGWGATNVGLRSEQCNLCWRTHHGKWILPGRLWWTPCVR</sequence>
<evidence type="ECO:0000259" key="7">
    <source>
        <dbReference type="PROSITE" id="PS50240"/>
    </source>
</evidence>
<dbReference type="GO" id="GO:0004252">
    <property type="term" value="F:serine-type endopeptidase activity"/>
    <property type="evidence" value="ECO:0007669"/>
    <property type="project" value="UniProtKB-EC"/>
</dbReference>
<dbReference type="InterPro" id="IPR018114">
    <property type="entry name" value="TRYPSIN_HIS"/>
</dbReference>
<keyword evidence="2" id="KW-0865">Zymogen</keyword>
<keyword evidence="3" id="KW-1015">Disulfide bond</keyword>
<reference evidence="8 9" key="1">
    <citation type="submission" date="2024-04" db="EMBL/GenBank/DDBJ databases">
        <authorList>
            <person name="Waldvogel A.-M."/>
            <person name="Schoenle A."/>
        </authorList>
    </citation>
    <scope>NUCLEOTIDE SEQUENCE [LARGE SCALE GENOMIC DNA]</scope>
</reference>
<feature type="domain" description="Peptidase S1" evidence="7">
    <location>
        <begin position="25"/>
        <end position="154"/>
    </location>
</feature>
<dbReference type="EMBL" id="OZ035824">
    <property type="protein sequence ID" value="CAL1593826.1"/>
    <property type="molecule type" value="Genomic_DNA"/>
</dbReference>
<name>A0AAV2KXP5_KNICA</name>
<evidence type="ECO:0000256" key="5">
    <source>
        <dbReference type="ARBA" id="ARBA00038868"/>
    </source>
</evidence>
<comment type="subcellular location">
    <subcellularLocation>
        <location evidence="1">Secreted</location>
        <location evidence="1">Extracellular space</location>
    </subcellularLocation>
</comment>
<dbReference type="PANTHER" id="PTHR24271:SF87">
    <property type="entry name" value="ARGININE ESTERASE-LIKE-RELATED"/>
    <property type="match status" value="1"/>
</dbReference>
<dbReference type="InterPro" id="IPR001314">
    <property type="entry name" value="Peptidase_S1A"/>
</dbReference>
<dbReference type="Proteomes" id="UP001497482">
    <property type="component" value="Chromosome 2"/>
</dbReference>